<dbReference type="Proteomes" id="UP000095283">
    <property type="component" value="Unplaced"/>
</dbReference>
<keyword evidence="1" id="KW-1185">Reference proteome</keyword>
<dbReference type="WBParaSite" id="Hba_11931">
    <property type="protein sequence ID" value="Hba_11931"/>
    <property type="gene ID" value="Hba_11931"/>
</dbReference>
<evidence type="ECO:0000313" key="1">
    <source>
        <dbReference type="Proteomes" id="UP000095283"/>
    </source>
</evidence>
<protein>
    <submittedName>
        <fullName evidence="2">ZP domain-containing protein</fullName>
    </submittedName>
</protein>
<sequence>MSPMRRGPHGWESSLSAFRIEGSEQIDMVCMVSICPEKVCPESNVSYVKQNIIRNYMNAKNNQFV</sequence>
<reference evidence="2" key="1">
    <citation type="submission" date="2016-11" db="UniProtKB">
        <authorList>
            <consortium name="WormBaseParasite"/>
        </authorList>
    </citation>
    <scope>IDENTIFICATION</scope>
</reference>
<dbReference type="AlphaFoldDB" id="A0A1I7X356"/>
<proteinExistence type="predicted"/>
<name>A0A1I7X356_HETBA</name>
<evidence type="ECO:0000313" key="2">
    <source>
        <dbReference type="WBParaSite" id="Hba_11931"/>
    </source>
</evidence>
<accession>A0A1I7X356</accession>
<organism evidence="1 2">
    <name type="scientific">Heterorhabditis bacteriophora</name>
    <name type="common">Entomopathogenic nematode worm</name>
    <dbReference type="NCBI Taxonomy" id="37862"/>
    <lineage>
        <taxon>Eukaryota</taxon>
        <taxon>Metazoa</taxon>
        <taxon>Ecdysozoa</taxon>
        <taxon>Nematoda</taxon>
        <taxon>Chromadorea</taxon>
        <taxon>Rhabditida</taxon>
        <taxon>Rhabditina</taxon>
        <taxon>Rhabditomorpha</taxon>
        <taxon>Strongyloidea</taxon>
        <taxon>Heterorhabditidae</taxon>
        <taxon>Heterorhabditis</taxon>
    </lineage>
</organism>